<dbReference type="EMBL" id="CU459003">
    <property type="protein sequence ID" value="CAM75448.1"/>
    <property type="molecule type" value="Genomic_DNA"/>
</dbReference>
<reference evidence="4" key="1">
    <citation type="journal article" date="2007" name="J. Bacteriol.">
        <title>Comparative genome analysis of four magnetotactic bacteria reveals a complex set of group-specific genes implicated in magnetosome biomineralization and function.</title>
        <authorList>
            <person name="Richter M."/>
            <person name="Kube M."/>
            <person name="Bazylinski D.A."/>
            <person name="Lombardot T."/>
            <person name="Gloeckner F.O."/>
            <person name="Reinhardt R."/>
            <person name="Schueler D."/>
        </authorList>
    </citation>
    <scope>NUCLEOTIDE SEQUENCE</scope>
    <source>
        <strain evidence="4">MSR-1</strain>
    </source>
</reference>
<proteinExistence type="inferred from homology"/>
<dbReference type="InterPro" id="IPR036183">
    <property type="entry name" value="YajQ-like_sf"/>
</dbReference>
<keyword evidence="1 3" id="KW-0547">Nucleotide-binding</keyword>
<organism evidence="4">
    <name type="scientific">Magnetospirillum gryphiswaldense</name>
    <dbReference type="NCBI Taxonomy" id="55518"/>
    <lineage>
        <taxon>Bacteria</taxon>
        <taxon>Pseudomonadati</taxon>
        <taxon>Pseudomonadota</taxon>
        <taxon>Alphaproteobacteria</taxon>
        <taxon>Rhodospirillales</taxon>
        <taxon>Rhodospirillaceae</taxon>
        <taxon>Magnetospirillum</taxon>
    </lineage>
</organism>
<evidence type="ECO:0000256" key="3">
    <source>
        <dbReference type="HAMAP-Rule" id="MF_00632"/>
    </source>
</evidence>
<dbReference type="GO" id="GO:0000166">
    <property type="term" value="F:nucleotide binding"/>
    <property type="evidence" value="ECO:0007669"/>
    <property type="project" value="UniProtKB-UniRule"/>
</dbReference>
<dbReference type="InterPro" id="IPR007551">
    <property type="entry name" value="YajQ/Smlt4090-like"/>
</dbReference>
<evidence type="ECO:0000256" key="2">
    <source>
        <dbReference type="ARBA" id="ARBA00093450"/>
    </source>
</evidence>
<accession>A4TXU1</accession>
<dbReference type="Gene3D" id="3.30.70.860">
    <property type="match status" value="1"/>
</dbReference>
<protein>
    <recommendedName>
        <fullName evidence="3">Nucleotide-binding protein MGR_2411</fullName>
    </recommendedName>
</protein>
<dbReference type="AlphaFoldDB" id="A4TXU1"/>
<dbReference type="Gene3D" id="3.30.70.990">
    <property type="entry name" value="YajQ-like, domain 2"/>
    <property type="match status" value="1"/>
</dbReference>
<dbReference type="HAMAP" id="MF_00632">
    <property type="entry name" value="UPF0234"/>
    <property type="match status" value="1"/>
</dbReference>
<evidence type="ECO:0000256" key="1">
    <source>
        <dbReference type="ARBA" id="ARBA00022741"/>
    </source>
</evidence>
<sequence>MPSFDIVSKTDMAEVDNAIAGIEREVATRFDFKGAKCSLERKDQVITILADDASKLTQMHDFLKVYFTRRKVDPKALDFSKAPEKASGDSLRHEVTVKQGITQELAKTLVKLIKDSKIKVQASIQGDELRISGKKRDDLQEAMALVRGHDADQPLQFVNFRD</sequence>
<name>A4TXU1_9PROT</name>
<dbReference type="GO" id="GO:0005829">
    <property type="term" value="C:cytosol"/>
    <property type="evidence" value="ECO:0007669"/>
    <property type="project" value="TreeGrafter"/>
</dbReference>
<dbReference type="SUPFAM" id="SSF89963">
    <property type="entry name" value="YajQ-like"/>
    <property type="match status" value="2"/>
</dbReference>
<dbReference type="CDD" id="cd11740">
    <property type="entry name" value="YajQ_like"/>
    <property type="match status" value="1"/>
</dbReference>
<evidence type="ECO:0000313" key="4">
    <source>
        <dbReference type="EMBL" id="CAM75448.1"/>
    </source>
</evidence>
<dbReference type="PANTHER" id="PTHR30476">
    <property type="entry name" value="UPF0234 PROTEIN YAJQ"/>
    <property type="match status" value="1"/>
</dbReference>
<dbReference type="NCBIfam" id="NF003819">
    <property type="entry name" value="PRK05412.1"/>
    <property type="match status" value="1"/>
</dbReference>
<dbReference type="PANTHER" id="PTHR30476:SF0">
    <property type="entry name" value="UPF0234 PROTEIN YAJQ"/>
    <property type="match status" value="1"/>
</dbReference>
<gene>
    <name evidence="4" type="ORF">MGR_2411</name>
</gene>
<dbReference type="InterPro" id="IPR035570">
    <property type="entry name" value="UPF0234_N"/>
</dbReference>
<comment type="function">
    <text evidence="3">Nucleotide-binding protein.</text>
</comment>
<dbReference type="RefSeq" id="WP_024078446.1">
    <property type="nucleotide sequence ID" value="NZ_CP027527.1"/>
</dbReference>
<comment type="similarity">
    <text evidence="2 3">Belongs to the YajQ family.</text>
</comment>
<dbReference type="Pfam" id="PF04461">
    <property type="entry name" value="YajQ"/>
    <property type="match status" value="1"/>
</dbReference>
<dbReference type="InterPro" id="IPR035571">
    <property type="entry name" value="UPF0234-like_C"/>
</dbReference>